<dbReference type="EMBL" id="VUMN01000025">
    <property type="protein sequence ID" value="MSS59210.1"/>
    <property type="molecule type" value="Genomic_DNA"/>
</dbReference>
<dbReference type="AlphaFoldDB" id="A0A7X2TGH7"/>
<keyword evidence="2" id="KW-1185">Reference proteome</keyword>
<evidence type="ECO:0000313" key="2">
    <source>
        <dbReference type="Proteomes" id="UP000461880"/>
    </source>
</evidence>
<dbReference type="Gene3D" id="1.10.357.10">
    <property type="entry name" value="Tetracycline Repressor, domain 2"/>
    <property type="match status" value="1"/>
</dbReference>
<protein>
    <submittedName>
        <fullName evidence="1">TetR/AcrR family transcriptional regulator</fullName>
    </submittedName>
</protein>
<organism evidence="1 2">
    <name type="scientific">Stecheria intestinalis</name>
    <dbReference type="NCBI Taxonomy" id="2606630"/>
    <lineage>
        <taxon>Bacteria</taxon>
        <taxon>Bacillati</taxon>
        <taxon>Bacillota</taxon>
        <taxon>Erysipelotrichia</taxon>
        <taxon>Erysipelotrichales</taxon>
        <taxon>Erysipelotrichaceae</taxon>
        <taxon>Stecheria</taxon>
    </lineage>
</organism>
<dbReference type="SUPFAM" id="SSF46689">
    <property type="entry name" value="Homeodomain-like"/>
    <property type="match status" value="1"/>
</dbReference>
<gene>
    <name evidence="1" type="ORF">FYJ51_09915</name>
</gene>
<accession>A0A7X2TGH7</accession>
<reference evidence="1 2" key="1">
    <citation type="submission" date="2019-08" db="EMBL/GenBank/DDBJ databases">
        <title>In-depth cultivation of the pig gut microbiome towards novel bacterial diversity and tailored functional studies.</title>
        <authorList>
            <person name="Wylensek D."/>
            <person name="Hitch T.C.A."/>
            <person name="Clavel T."/>
        </authorList>
    </citation>
    <scope>NUCLEOTIDE SEQUENCE [LARGE SCALE GENOMIC DNA]</scope>
    <source>
        <strain evidence="1 2">Oil+RF-744-GAM-WT-6</strain>
    </source>
</reference>
<dbReference type="InterPro" id="IPR009057">
    <property type="entry name" value="Homeodomain-like_sf"/>
</dbReference>
<sequence length="79" mass="9420">MFGKNMPRYLTEERNRKQDVLLKATADLFRNHEYDEITMRQLCTEAGIGLGSFFDYVMKRQTPLFRVRWKQKSGAQNDE</sequence>
<evidence type="ECO:0000313" key="1">
    <source>
        <dbReference type="EMBL" id="MSS59210.1"/>
    </source>
</evidence>
<comment type="caution">
    <text evidence="1">The sequence shown here is derived from an EMBL/GenBank/DDBJ whole genome shotgun (WGS) entry which is preliminary data.</text>
</comment>
<dbReference type="Proteomes" id="UP000461880">
    <property type="component" value="Unassembled WGS sequence"/>
</dbReference>
<name>A0A7X2TGH7_9FIRM</name>
<proteinExistence type="predicted"/>